<dbReference type="InterPro" id="IPR053166">
    <property type="entry name" value="UPF0718_permease"/>
</dbReference>
<evidence type="ECO:0000256" key="5">
    <source>
        <dbReference type="ARBA" id="ARBA00022989"/>
    </source>
</evidence>
<keyword evidence="4 7" id="KW-0812">Transmembrane</keyword>
<reference evidence="8 9" key="1">
    <citation type="journal article" date="2018" name="Environ. Microbiol.">
        <title>Novel energy conservation strategies and behaviour of Pelotomaculum schinkii driving syntrophic propionate catabolism.</title>
        <authorList>
            <person name="Hidalgo-Ahumada C.A.P."/>
            <person name="Nobu M.K."/>
            <person name="Narihiro T."/>
            <person name="Tamaki H."/>
            <person name="Liu W.T."/>
            <person name="Kamagata Y."/>
            <person name="Stams A.J.M."/>
            <person name="Imachi H."/>
            <person name="Sousa D.Z."/>
        </authorList>
    </citation>
    <scope>NUCLEOTIDE SEQUENCE [LARGE SCALE GENOMIC DNA]</scope>
    <source>
        <strain evidence="8 9">MGP</strain>
    </source>
</reference>
<dbReference type="GO" id="GO:0005886">
    <property type="term" value="C:plasma membrane"/>
    <property type="evidence" value="ECO:0007669"/>
    <property type="project" value="UniProtKB-SubCell"/>
</dbReference>
<dbReference type="PANTHER" id="PTHR42775:SF1">
    <property type="entry name" value="PERMEASE RV2963-RELATED"/>
    <property type="match status" value="1"/>
</dbReference>
<name>A0A4Y7RQG4_9FIRM</name>
<evidence type="ECO:0000256" key="2">
    <source>
        <dbReference type="ARBA" id="ARBA00006386"/>
    </source>
</evidence>
<proteinExistence type="inferred from homology"/>
<keyword evidence="3" id="KW-1003">Cell membrane</keyword>
<evidence type="ECO:0000256" key="7">
    <source>
        <dbReference type="SAM" id="Phobius"/>
    </source>
</evidence>
<sequence>MWQQAVDYLVYNLIGLSPESHLGSAINFFLYDTVKILFLLILIIFIIAMIRSFFPPEKTRKILGQKREFIGNVIAALMGILTPF</sequence>
<comment type="similarity">
    <text evidence="2">Belongs to the UPF0718 family.</text>
</comment>
<dbReference type="EMBL" id="QFFZ01000016">
    <property type="protein sequence ID" value="TEB11254.1"/>
    <property type="molecule type" value="Genomic_DNA"/>
</dbReference>
<evidence type="ECO:0000313" key="9">
    <source>
        <dbReference type="Proteomes" id="UP000297597"/>
    </source>
</evidence>
<comment type="subcellular location">
    <subcellularLocation>
        <location evidence="1">Cell membrane</location>
        <topology evidence="1">Multi-pass membrane protein</topology>
    </subcellularLocation>
</comment>
<comment type="caution">
    <text evidence="8">The sequence shown here is derived from an EMBL/GenBank/DDBJ whole genome shotgun (WGS) entry which is preliminary data.</text>
</comment>
<dbReference type="PANTHER" id="PTHR42775">
    <property type="entry name" value="PERMEASE RV2963-RELATED"/>
    <property type="match status" value="1"/>
</dbReference>
<organism evidence="8 9">
    <name type="scientific">Pelotomaculum propionicicum</name>
    <dbReference type="NCBI Taxonomy" id="258475"/>
    <lineage>
        <taxon>Bacteria</taxon>
        <taxon>Bacillati</taxon>
        <taxon>Bacillota</taxon>
        <taxon>Clostridia</taxon>
        <taxon>Eubacteriales</taxon>
        <taxon>Desulfotomaculaceae</taxon>
        <taxon>Pelotomaculum</taxon>
    </lineage>
</organism>
<accession>A0A4Y7RQG4</accession>
<gene>
    <name evidence="8" type="ORF">Pmgp_01789</name>
</gene>
<evidence type="ECO:0000256" key="1">
    <source>
        <dbReference type="ARBA" id="ARBA00004651"/>
    </source>
</evidence>
<protein>
    <recommendedName>
        <fullName evidence="10">Permease</fullName>
    </recommendedName>
</protein>
<feature type="transmembrane region" description="Helical" evidence="7">
    <location>
        <begin position="36"/>
        <end position="54"/>
    </location>
</feature>
<evidence type="ECO:0000313" key="8">
    <source>
        <dbReference type="EMBL" id="TEB11254.1"/>
    </source>
</evidence>
<dbReference type="Pfam" id="PF03773">
    <property type="entry name" value="ArsP_1"/>
    <property type="match status" value="1"/>
</dbReference>
<dbReference type="AlphaFoldDB" id="A0A4Y7RQG4"/>
<keyword evidence="9" id="KW-1185">Reference proteome</keyword>
<evidence type="ECO:0008006" key="10">
    <source>
        <dbReference type="Google" id="ProtNLM"/>
    </source>
</evidence>
<evidence type="ECO:0000256" key="6">
    <source>
        <dbReference type="ARBA" id="ARBA00023136"/>
    </source>
</evidence>
<dbReference type="InterPro" id="IPR005524">
    <property type="entry name" value="DUF318"/>
</dbReference>
<evidence type="ECO:0000256" key="4">
    <source>
        <dbReference type="ARBA" id="ARBA00022692"/>
    </source>
</evidence>
<dbReference type="Proteomes" id="UP000297597">
    <property type="component" value="Unassembled WGS sequence"/>
</dbReference>
<keyword evidence="5 7" id="KW-1133">Transmembrane helix</keyword>
<evidence type="ECO:0000256" key="3">
    <source>
        <dbReference type="ARBA" id="ARBA00022475"/>
    </source>
</evidence>
<keyword evidence="6 7" id="KW-0472">Membrane</keyword>